<feature type="transmembrane region" description="Helical" evidence="1">
    <location>
        <begin position="12"/>
        <end position="30"/>
    </location>
</feature>
<keyword evidence="1" id="KW-1133">Transmembrane helix</keyword>
<feature type="transmembrane region" description="Helical" evidence="1">
    <location>
        <begin position="364"/>
        <end position="387"/>
    </location>
</feature>
<evidence type="ECO:0000256" key="1">
    <source>
        <dbReference type="SAM" id="Phobius"/>
    </source>
</evidence>
<feature type="transmembrane region" description="Helical" evidence="1">
    <location>
        <begin position="192"/>
        <end position="218"/>
    </location>
</feature>
<keyword evidence="1" id="KW-0812">Transmembrane</keyword>
<gene>
    <name evidence="2" type="ORF">CBF30_03025</name>
</gene>
<sequence length="402" mass="46021">MKRELVRVILKKYWPLLLCLFILGVGTSFISGKSSVSTWQDTIDYHKTPEYKKEGKKSYNEGKKIEIIESENTKTGVPSFINSYKDYKNFEEYEKSSMQFFLVKKTAKTASSYTLQHGSNPLYMLLCLSFLFAFLLLSFDNQSQFNRLLLKSKFSRLEILLTKLFAIMGTVLFTSIIGSTLFYLIVAYSVPAFYFNIPLAILIWKICYTCLFCLVFSASGILMASLVNKVSLGIVTSIGLVFSFTLFTASIADILVLFNPNFSGTAQSFWRYTSVPYEAFTYLLYRNKVLLLLIPFLLLVILSLATYWVFKRISLEQQDNYLTLKQLNVPVYIVFVFYTTFSLGVQGIPFGGAIPTNLSFQADWVVYGLNIVGVFLTSLLIGHMVLYKKFPLISRYYSFKKK</sequence>
<dbReference type="OrthoDB" id="2199746at2"/>
<keyword evidence="3" id="KW-1185">Reference proteome</keyword>
<feature type="transmembrane region" description="Helical" evidence="1">
    <location>
        <begin position="289"/>
        <end position="310"/>
    </location>
</feature>
<feature type="transmembrane region" description="Helical" evidence="1">
    <location>
        <begin position="331"/>
        <end position="352"/>
    </location>
</feature>
<reference evidence="2 3" key="1">
    <citation type="submission" date="2017-05" db="EMBL/GenBank/DDBJ databases">
        <title>Vagococcus spp. assemblies.</title>
        <authorList>
            <person name="Gulvik C.A."/>
        </authorList>
    </citation>
    <scope>NUCLEOTIDE SEQUENCE [LARGE SCALE GENOMIC DNA]</scope>
    <source>
        <strain evidence="2 3">DSM 24756</strain>
    </source>
</reference>
<feature type="transmembrane region" description="Helical" evidence="1">
    <location>
        <begin position="160"/>
        <end position="186"/>
    </location>
</feature>
<accession>A0A430AJE7</accession>
<protein>
    <submittedName>
        <fullName evidence="2">Uncharacterized protein</fullName>
    </submittedName>
</protein>
<evidence type="ECO:0000313" key="3">
    <source>
        <dbReference type="Proteomes" id="UP000288669"/>
    </source>
</evidence>
<name>A0A430AJE7_9ENTE</name>
<feature type="transmembrane region" description="Helical" evidence="1">
    <location>
        <begin position="122"/>
        <end position="139"/>
    </location>
</feature>
<keyword evidence="1" id="KW-0472">Membrane</keyword>
<dbReference type="Proteomes" id="UP000288669">
    <property type="component" value="Unassembled WGS sequence"/>
</dbReference>
<evidence type="ECO:0000313" key="2">
    <source>
        <dbReference type="EMBL" id="RSU08232.1"/>
    </source>
</evidence>
<dbReference type="RefSeq" id="WP_126822638.1">
    <property type="nucleotide sequence ID" value="NZ_JBHLWU010000001.1"/>
</dbReference>
<comment type="caution">
    <text evidence="2">The sequence shown here is derived from an EMBL/GenBank/DDBJ whole genome shotgun (WGS) entry which is preliminary data.</text>
</comment>
<dbReference type="EMBL" id="NGJZ01000001">
    <property type="protein sequence ID" value="RSU08232.1"/>
    <property type="molecule type" value="Genomic_DNA"/>
</dbReference>
<feature type="transmembrane region" description="Helical" evidence="1">
    <location>
        <begin position="230"/>
        <end position="258"/>
    </location>
</feature>
<proteinExistence type="predicted"/>
<organism evidence="2 3">
    <name type="scientific">Vagococcus entomophilus</name>
    <dbReference type="NCBI Taxonomy" id="1160095"/>
    <lineage>
        <taxon>Bacteria</taxon>
        <taxon>Bacillati</taxon>
        <taxon>Bacillota</taxon>
        <taxon>Bacilli</taxon>
        <taxon>Lactobacillales</taxon>
        <taxon>Enterococcaceae</taxon>
        <taxon>Vagococcus</taxon>
    </lineage>
</organism>
<dbReference type="AlphaFoldDB" id="A0A430AJE7"/>